<evidence type="ECO:0000313" key="1">
    <source>
        <dbReference type="EMBL" id="QJA47366.1"/>
    </source>
</evidence>
<proteinExistence type="predicted"/>
<dbReference type="EMBL" id="MT144040">
    <property type="protein sequence ID" value="QJA47366.1"/>
    <property type="molecule type" value="Genomic_DNA"/>
</dbReference>
<dbReference type="EMBL" id="MT144690">
    <property type="protein sequence ID" value="QJH97523.1"/>
    <property type="molecule type" value="Genomic_DNA"/>
</dbReference>
<dbReference type="AlphaFoldDB" id="A0A6H1ZHG4"/>
<organism evidence="1">
    <name type="scientific">viral metagenome</name>
    <dbReference type="NCBI Taxonomy" id="1070528"/>
    <lineage>
        <taxon>unclassified sequences</taxon>
        <taxon>metagenomes</taxon>
        <taxon>organismal metagenomes</taxon>
    </lineage>
</organism>
<gene>
    <name evidence="1" type="ORF">TM448A00660_0022</name>
    <name evidence="2" type="ORF">TM448B01027_0004</name>
</gene>
<name>A0A6H1ZHG4_9ZZZZ</name>
<evidence type="ECO:0000313" key="2">
    <source>
        <dbReference type="EMBL" id="QJH97523.1"/>
    </source>
</evidence>
<reference evidence="1" key="1">
    <citation type="submission" date="2020-03" db="EMBL/GenBank/DDBJ databases">
        <title>The deep terrestrial virosphere.</title>
        <authorList>
            <person name="Holmfeldt K."/>
            <person name="Nilsson E."/>
            <person name="Simone D."/>
            <person name="Lopez-Fernandez M."/>
            <person name="Wu X."/>
            <person name="de Brujin I."/>
            <person name="Lundin D."/>
            <person name="Andersson A."/>
            <person name="Bertilsson S."/>
            <person name="Dopson M."/>
        </authorList>
    </citation>
    <scope>NUCLEOTIDE SEQUENCE</scope>
    <source>
        <strain evidence="1">TM448A00660</strain>
        <strain evidence="2">TM448B01027</strain>
    </source>
</reference>
<accession>A0A6H1ZHG4</accession>
<sequence length="62" mass="6979">MRVMGKVFLCINYGAYEGWRLEEVSSPAEALLKVKRGKTFGNPWMIVKELPVIVHLENGESG</sequence>
<protein>
    <submittedName>
        <fullName evidence="1">Uncharacterized protein</fullName>
    </submittedName>
</protein>